<dbReference type="InterPro" id="IPR001108">
    <property type="entry name" value="Peptidase_A22A"/>
</dbReference>
<evidence type="ECO:0000256" key="14">
    <source>
        <dbReference type="ARBA" id="ARBA00023136"/>
    </source>
</evidence>
<evidence type="ECO:0000256" key="2">
    <source>
        <dbReference type="ARBA" id="ARBA00004463"/>
    </source>
</evidence>
<comment type="subcellular location">
    <subcellularLocation>
        <location evidence="1">Cell membrane</location>
    </subcellularLocation>
    <subcellularLocation>
        <location evidence="3">Cell projection</location>
        <location evidence="3">Axon</location>
    </subcellularLocation>
    <subcellularLocation>
        <location evidence="2">Cytoplasmic granule</location>
    </subcellularLocation>
    <subcellularLocation>
        <location evidence="17">Endoplasmic reticulum membrane</location>
        <topology evidence="17">Multi-pass membrane protein</topology>
    </subcellularLocation>
    <subcellularLocation>
        <location evidence="17">Golgi apparatus membrane</location>
        <topology evidence="17">Multi-pass membrane protein</topology>
    </subcellularLocation>
    <subcellularLocation>
        <location evidence="16">Synapse</location>
    </subcellularLocation>
</comment>
<dbReference type="Gene3D" id="1.10.472.100">
    <property type="entry name" value="Presenilin"/>
    <property type="match status" value="1"/>
</dbReference>
<feature type="transmembrane region" description="Helical" evidence="17">
    <location>
        <begin position="108"/>
        <end position="131"/>
    </location>
</feature>
<comment type="similarity">
    <text evidence="4 17">Belongs to the peptidase A22A family.</text>
</comment>
<keyword evidence="10 17" id="KW-0914">Notch signaling pathway</keyword>
<dbReference type="PRINTS" id="PR01072">
    <property type="entry name" value="PRESENILIN"/>
</dbReference>
<comment type="subunit">
    <text evidence="17">Homodimer.</text>
</comment>
<evidence type="ECO:0000256" key="13">
    <source>
        <dbReference type="ARBA" id="ARBA00023034"/>
    </source>
</evidence>
<dbReference type="Pfam" id="PF01080">
    <property type="entry name" value="Presenilin"/>
    <property type="match status" value="2"/>
</dbReference>
<keyword evidence="8 17" id="KW-0378">Hydrolase</keyword>
<keyword evidence="11 17" id="KW-1133">Transmembrane helix</keyword>
<dbReference type="GeneTree" id="ENSGT00940000158751"/>
<reference evidence="19" key="2">
    <citation type="submission" date="2025-09" db="UniProtKB">
        <authorList>
            <consortium name="Ensembl"/>
        </authorList>
    </citation>
    <scope>IDENTIFICATION</scope>
</reference>
<evidence type="ECO:0000256" key="1">
    <source>
        <dbReference type="ARBA" id="ARBA00004236"/>
    </source>
</evidence>
<keyword evidence="14 17" id="KW-0472">Membrane</keyword>
<evidence type="ECO:0000256" key="17">
    <source>
        <dbReference type="RuleBase" id="RU361148"/>
    </source>
</evidence>
<evidence type="ECO:0000256" key="16">
    <source>
        <dbReference type="ARBA" id="ARBA00034103"/>
    </source>
</evidence>
<reference evidence="19" key="1">
    <citation type="submission" date="2025-08" db="UniProtKB">
        <authorList>
            <consortium name="Ensembl"/>
        </authorList>
    </citation>
    <scope>IDENTIFICATION</scope>
</reference>
<evidence type="ECO:0000256" key="8">
    <source>
        <dbReference type="ARBA" id="ARBA00022801"/>
    </source>
</evidence>
<dbReference type="InterPro" id="IPR042524">
    <property type="entry name" value="Presenilin_C"/>
</dbReference>
<feature type="transmembrane region" description="Helical" evidence="17">
    <location>
        <begin position="177"/>
        <end position="197"/>
    </location>
</feature>
<evidence type="ECO:0000256" key="15">
    <source>
        <dbReference type="ARBA" id="ARBA00023273"/>
    </source>
</evidence>
<organism evidence="19 20">
    <name type="scientific">Salmo trutta</name>
    <name type="common">Brown trout</name>
    <dbReference type="NCBI Taxonomy" id="8032"/>
    <lineage>
        <taxon>Eukaryota</taxon>
        <taxon>Metazoa</taxon>
        <taxon>Chordata</taxon>
        <taxon>Craniata</taxon>
        <taxon>Vertebrata</taxon>
        <taxon>Euteleostomi</taxon>
        <taxon>Actinopterygii</taxon>
        <taxon>Neopterygii</taxon>
        <taxon>Teleostei</taxon>
        <taxon>Protacanthopterygii</taxon>
        <taxon>Salmoniformes</taxon>
        <taxon>Salmonidae</taxon>
        <taxon>Salmoninae</taxon>
        <taxon>Salmo</taxon>
    </lineage>
</organism>
<dbReference type="GO" id="GO:0055074">
    <property type="term" value="P:calcium ion homeostasis"/>
    <property type="evidence" value="ECO:0007669"/>
    <property type="project" value="TreeGrafter"/>
</dbReference>
<dbReference type="GO" id="GO:0000139">
    <property type="term" value="C:Golgi membrane"/>
    <property type="evidence" value="ECO:0007669"/>
    <property type="project" value="UniProtKB-SubCell"/>
</dbReference>
<sequence>SEEDEDEELTLKYGAKHVIMLFVPVTLCMVVVVATIKSFCQQQKKEEWLLLLQQLIGILIKYQILISVSLQVIQGWLFFSSLLLLFFLFFFSFIYLKEVFKTYNVAMDWITLAVIVWNFGVVGMICIHWKGPLRLQQAYLIMISALMALVFIKYLPEWTAWLILAVIFVYGEYLPEWTAWLILAVISVYAAPPYLALGPAPLSPPEDDGGFTPNWMRNQEHQLGPLQSTDETRREIQQRPSDRPPIMDDDDEERGVKLGLGDFIFYSMLVGKASAAASGDWNTTLACFVAILIGLCLTLLLLAVFKKALPLALHQFYI</sequence>
<dbReference type="Proteomes" id="UP000472277">
    <property type="component" value="Chromosome 25"/>
</dbReference>
<dbReference type="AlphaFoldDB" id="A0A673YU32"/>
<dbReference type="GO" id="GO:0045202">
    <property type="term" value="C:synapse"/>
    <property type="evidence" value="ECO:0007669"/>
    <property type="project" value="UniProtKB-SubCell"/>
</dbReference>
<feature type="transmembrane region" description="Helical" evidence="17">
    <location>
        <begin position="18"/>
        <end position="36"/>
    </location>
</feature>
<dbReference type="GO" id="GO:0070765">
    <property type="term" value="C:gamma-secretase complex"/>
    <property type="evidence" value="ECO:0007669"/>
    <property type="project" value="TreeGrafter"/>
</dbReference>
<evidence type="ECO:0000256" key="4">
    <source>
        <dbReference type="ARBA" id="ARBA00008604"/>
    </source>
</evidence>
<dbReference type="GO" id="GO:0005789">
    <property type="term" value="C:endoplasmic reticulum membrane"/>
    <property type="evidence" value="ECO:0007669"/>
    <property type="project" value="UniProtKB-SubCell"/>
</dbReference>
<name>A0A673YU32_SALTR</name>
<dbReference type="SMART" id="SM00730">
    <property type="entry name" value="PSN"/>
    <property type="match status" value="1"/>
</dbReference>
<proteinExistence type="inferred from homology"/>
<dbReference type="GO" id="GO:0016485">
    <property type="term" value="P:protein processing"/>
    <property type="evidence" value="ECO:0007669"/>
    <property type="project" value="InterPro"/>
</dbReference>
<feature type="region of interest" description="Disordered" evidence="18">
    <location>
        <begin position="222"/>
        <end position="251"/>
    </location>
</feature>
<feature type="transmembrane region" description="Helical" evidence="17">
    <location>
        <begin position="137"/>
        <end position="170"/>
    </location>
</feature>
<keyword evidence="9 17" id="KW-0256">Endoplasmic reticulum</keyword>
<comment type="function">
    <text evidence="17">Probable subunit of the gamma-secretase complex, an endoprotease complex that catalyzes the intramembrane cleavage of integral membrane proteins such as Notch receptors.</text>
</comment>
<dbReference type="InterPro" id="IPR006639">
    <property type="entry name" value="Preselin/SPP"/>
</dbReference>
<dbReference type="GO" id="GO:0007219">
    <property type="term" value="P:Notch signaling pathway"/>
    <property type="evidence" value="ECO:0007669"/>
    <property type="project" value="UniProtKB-KW"/>
</dbReference>
<dbReference type="InParanoid" id="A0A673YU32"/>
<evidence type="ECO:0000256" key="10">
    <source>
        <dbReference type="ARBA" id="ARBA00022976"/>
    </source>
</evidence>
<keyword evidence="5" id="KW-1003">Cell membrane</keyword>
<dbReference type="GO" id="GO:0034205">
    <property type="term" value="P:amyloid-beta formation"/>
    <property type="evidence" value="ECO:0007669"/>
    <property type="project" value="TreeGrafter"/>
</dbReference>
<dbReference type="EC" id="3.4.23.-" evidence="17"/>
<dbReference type="Ensembl" id="ENSSTUT00000039568.1">
    <property type="protein sequence ID" value="ENSSTUP00000037844.1"/>
    <property type="gene ID" value="ENSSTUG00000016121.1"/>
</dbReference>
<evidence type="ECO:0000313" key="20">
    <source>
        <dbReference type="Proteomes" id="UP000472277"/>
    </source>
</evidence>
<accession>A0A673YU32</accession>
<dbReference type="PANTHER" id="PTHR10202:SF18">
    <property type="entry name" value="PRESENILIN-1"/>
    <property type="match status" value="1"/>
</dbReference>
<keyword evidence="6 17" id="KW-0645">Protease</keyword>
<evidence type="ECO:0000256" key="9">
    <source>
        <dbReference type="ARBA" id="ARBA00022824"/>
    </source>
</evidence>
<feature type="transmembrane region" description="Helical" evidence="17">
    <location>
        <begin position="48"/>
        <end position="70"/>
    </location>
</feature>
<feature type="transmembrane region" description="Helical" evidence="17">
    <location>
        <begin position="76"/>
        <end position="96"/>
    </location>
</feature>
<evidence type="ECO:0000256" key="5">
    <source>
        <dbReference type="ARBA" id="ARBA00022475"/>
    </source>
</evidence>
<feature type="transmembrane region" description="Helical" evidence="17">
    <location>
        <begin position="283"/>
        <end position="305"/>
    </location>
</feature>
<keyword evidence="20" id="KW-1185">Reference proteome</keyword>
<evidence type="ECO:0000256" key="18">
    <source>
        <dbReference type="SAM" id="MobiDB-lite"/>
    </source>
</evidence>
<keyword evidence="12" id="KW-0770">Synapse</keyword>
<protein>
    <recommendedName>
        <fullName evidence="17">Presenilin</fullName>
        <ecNumber evidence="17">3.4.23.-</ecNumber>
    </recommendedName>
</protein>
<dbReference type="GO" id="GO:0006509">
    <property type="term" value="P:membrane protein ectodomain proteolysis"/>
    <property type="evidence" value="ECO:0007669"/>
    <property type="project" value="TreeGrafter"/>
</dbReference>
<keyword evidence="15" id="KW-0966">Cell projection</keyword>
<comment type="domain">
    <text evidence="17">The PAL motif is required for normal active site conformation.</text>
</comment>
<evidence type="ECO:0000256" key="6">
    <source>
        <dbReference type="ARBA" id="ARBA00022670"/>
    </source>
</evidence>
<evidence type="ECO:0000313" key="19">
    <source>
        <dbReference type="Ensembl" id="ENSSTUP00000037844.1"/>
    </source>
</evidence>
<evidence type="ECO:0000256" key="12">
    <source>
        <dbReference type="ARBA" id="ARBA00023018"/>
    </source>
</evidence>
<evidence type="ECO:0000256" key="11">
    <source>
        <dbReference type="ARBA" id="ARBA00022989"/>
    </source>
</evidence>
<keyword evidence="7 17" id="KW-0812">Transmembrane</keyword>
<dbReference type="GO" id="GO:0042500">
    <property type="term" value="F:aspartic endopeptidase activity, intramembrane cleaving"/>
    <property type="evidence" value="ECO:0007669"/>
    <property type="project" value="InterPro"/>
</dbReference>
<dbReference type="PANTHER" id="PTHR10202">
    <property type="entry name" value="PRESENILIN"/>
    <property type="match status" value="1"/>
</dbReference>
<evidence type="ECO:0000256" key="3">
    <source>
        <dbReference type="ARBA" id="ARBA00004489"/>
    </source>
</evidence>
<dbReference type="GO" id="GO:0030424">
    <property type="term" value="C:axon"/>
    <property type="evidence" value="ECO:0007669"/>
    <property type="project" value="UniProtKB-SubCell"/>
</dbReference>
<keyword evidence="13 17" id="KW-0333">Golgi apparatus</keyword>
<feature type="compositionally biased region" description="Basic and acidic residues" evidence="18">
    <location>
        <begin position="230"/>
        <end position="246"/>
    </location>
</feature>
<evidence type="ECO:0000256" key="7">
    <source>
        <dbReference type="ARBA" id="ARBA00022692"/>
    </source>
</evidence>